<dbReference type="NCBIfam" id="TIGR03141">
    <property type="entry name" value="cytochro_ccmD"/>
    <property type="match status" value="1"/>
</dbReference>
<sequence>MKEFFHMGGYALYVWPSYGLALGILLWNIILPMRRQKQHIASIKRRLRQTESEK</sequence>
<keyword evidence="8 10" id="KW-0472">Membrane</keyword>
<keyword evidence="7 10" id="KW-1133">Transmembrane helix</keyword>
<dbReference type="PANTHER" id="PTHR37531">
    <property type="entry name" value="HEME EXPORTER PROTEIN D"/>
    <property type="match status" value="1"/>
</dbReference>
<gene>
    <name evidence="11" type="ORF">MNBD_GAMMA24-1624</name>
</gene>
<keyword evidence="3" id="KW-1003">Cell membrane</keyword>
<evidence type="ECO:0000256" key="1">
    <source>
        <dbReference type="ARBA" id="ARBA00004377"/>
    </source>
</evidence>
<feature type="transmembrane region" description="Helical" evidence="10">
    <location>
        <begin position="12"/>
        <end position="31"/>
    </location>
</feature>
<proteinExistence type="predicted"/>
<dbReference type="Pfam" id="PF04995">
    <property type="entry name" value="CcmD"/>
    <property type="match status" value="1"/>
</dbReference>
<dbReference type="PANTHER" id="PTHR37531:SF1">
    <property type="entry name" value="HEME EXPORTER PROTEIN D"/>
    <property type="match status" value="1"/>
</dbReference>
<evidence type="ECO:0000256" key="8">
    <source>
        <dbReference type="ARBA" id="ARBA00023136"/>
    </source>
</evidence>
<dbReference type="GO" id="GO:0017004">
    <property type="term" value="P:cytochrome complex assembly"/>
    <property type="evidence" value="ECO:0007669"/>
    <property type="project" value="UniProtKB-KW"/>
</dbReference>
<protein>
    <recommendedName>
        <fullName evidence="9">Cytochrome c-type biogenesis protein CcmD</fullName>
    </recommendedName>
</protein>
<keyword evidence="2" id="KW-0813">Transport</keyword>
<evidence type="ECO:0000256" key="6">
    <source>
        <dbReference type="ARBA" id="ARBA00022748"/>
    </source>
</evidence>
<evidence type="ECO:0000256" key="7">
    <source>
        <dbReference type="ARBA" id="ARBA00022989"/>
    </source>
</evidence>
<evidence type="ECO:0000256" key="9">
    <source>
        <dbReference type="ARBA" id="ARBA00032938"/>
    </source>
</evidence>
<dbReference type="GO" id="GO:0005886">
    <property type="term" value="C:plasma membrane"/>
    <property type="evidence" value="ECO:0007669"/>
    <property type="project" value="UniProtKB-SubCell"/>
</dbReference>
<evidence type="ECO:0000256" key="3">
    <source>
        <dbReference type="ARBA" id="ARBA00022475"/>
    </source>
</evidence>
<dbReference type="GO" id="GO:1903607">
    <property type="term" value="P:cytochrome c biosynthetic process"/>
    <property type="evidence" value="ECO:0007669"/>
    <property type="project" value="TreeGrafter"/>
</dbReference>
<accession>A0A3B1BQ36</accession>
<dbReference type="AlphaFoldDB" id="A0A3B1BQ36"/>
<dbReference type="GO" id="GO:0015886">
    <property type="term" value="P:heme transport"/>
    <property type="evidence" value="ECO:0007669"/>
    <property type="project" value="InterPro"/>
</dbReference>
<evidence type="ECO:0000313" key="11">
    <source>
        <dbReference type="EMBL" id="VAX13598.1"/>
    </source>
</evidence>
<dbReference type="EMBL" id="UOFZ01000127">
    <property type="protein sequence ID" value="VAX13598.1"/>
    <property type="molecule type" value="Genomic_DNA"/>
</dbReference>
<evidence type="ECO:0000256" key="5">
    <source>
        <dbReference type="ARBA" id="ARBA00022692"/>
    </source>
</evidence>
<evidence type="ECO:0000256" key="4">
    <source>
        <dbReference type="ARBA" id="ARBA00022519"/>
    </source>
</evidence>
<reference evidence="11" key="1">
    <citation type="submission" date="2018-06" db="EMBL/GenBank/DDBJ databases">
        <authorList>
            <person name="Zhirakovskaya E."/>
        </authorList>
    </citation>
    <scope>NUCLEOTIDE SEQUENCE</scope>
</reference>
<dbReference type="InterPro" id="IPR052075">
    <property type="entry name" value="Heme_exporter_D"/>
</dbReference>
<keyword evidence="6" id="KW-0201">Cytochrome c-type biogenesis</keyword>
<comment type="subcellular location">
    <subcellularLocation>
        <location evidence="1">Cell inner membrane</location>
        <topology evidence="1">Single-pass membrane protein</topology>
    </subcellularLocation>
</comment>
<evidence type="ECO:0000256" key="10">
    <source>
        <dbReference type="SAM" id="Phobius"/>
    </source>
</evidence>
<name>A0A3B1BQ36_9ZZZZ</name>
<dbReference type="InterPro" id="IPR007078">
    <property type="entry name" value="Haem_export_protD_CcmD"/>
</dbReference>
<keyword evidence="4" id="KW-0997">Cell inner membrane</keyword>
<evidence type="ECO:0000256" key="2">
    <source>
        <dbReference type="ARBA" id="ARBA00022448"/>
    </source>
</evidence>
<keyword evidence="5 10" id="KW-0812">Transmembrane</keyword>
<organism evidence="11">
    <name type="scientific">hydrothermal vent metagenome</name>
    <dbReference type="NCBI Taxonomy" id="652676"/>
    <lineage>
        <taxon>unclassified sequences</taxon>
        <taxon>metagenomes</taxon>
        <taxon>ecological metagenomes</taxon>
    </lineage>
</organism>